<dbReference type="SUPFAM" id="SSF53383">
    <property type="entry name" value="PLP-dependent transferases"/>
    <property type="match status" value="1"/>
</dbReference>
<evidence type="ECO:0000259" key="7">
    <source>
        <dbReference type="Pfam" id="PF00266"/>
    </source>
</evidence>
<protein>
    <recommendedName>
        <fullName evidence="3">cysteine desulfurase</fullName>
        <ecNumber evidence="3">2.8.1.7</ecNumber>
    </recommendedName>
</protein>
<dbReference type="GO" id="GO:0030170">
    <property type="term" value="F:pyridoxal phosphate binding"/>
    <property type="evidence" value="ECO:0007669"/>
    <property type="project" value="InterPro"/>
</dbReference>
<evidence type="ECO:0000256" key="2">
    <source>
        <dbReference type="ARBA" id="ARBA00010447"/>
    </source>
</evidence>
<dbReference type="EMBL" id="SLXJ01000009">
    <property type="protein sequence ID" value="TCP16803.1"/>
    <property type="molecule type" value="Genomic_DNA"/>
</dbReference>
<gene>
    <name evidence="8" type="ORF">EV693_10918</name>
</gene>
<evidence type="ECO:0000256" key="6">
    <source>
        <dbReference type="ARBA" id="ARBA00050776"/>
    </source>
</evidence>
<dbReference type="GO" id="GO:0031071">
    <property type="term" value="F:cysteine desulfurase activity"/>
    <property type="evidence" value="ECO:0007669"/>
    <property type="project" value="UniProtKB-EC"/>
</dbReference>
<dbReference type="Pfam" id="PF00266">
    <property type="entry name" value="Aminotran_5"/>
    <property type="match status" value="1"/>
</dbReference>
<evidence type="ECO:0000256" key="1">
    <source>
        <dbReference type="ARBA" id="ARBA00001933"/>
    </source>
</evidence>
<comment type="catalytic activity">
    <reaction evidence="6">
        <text>(sulfur carrier)-H + L-cysteine = (sulfur carrier)-SH + L-alanine</text>
        <dbReference type="Rhea" id="RHEA:43892"/>
        <dbReference type="Rhea" id="RHEA-COMP:14737"/>
        <dbReference type="Rhea" id="RHEA-COMP:14739"/>
        <dbReference type="ChEBI" id="CHEBI:29917"/>
        <dbReference type="ChEBI" id="CHEBI:35235"/>
        <dbReference type="ChEBI" id="CHEBI:57972"/>
        <dbReference type="ChEBI" id="CHEBI:64428"/>
        <dbReference type="EC" id="2.8.1.7"/>
    </reaction>
</comment>
<accession>A0A4R2N798</accession>
<sequence>MINQRFREEFPFFSSDQRWTYLDSAATTLKPAVLLKATSDFYCSAGSVHRSQYDLVQTQAYEAARDLVAQRFNAVSRDAVIWTSGTTYSINLVAHGLAHQVTEGDEIIISVAEHHANFIPWQQLAQHTKARLIVLPVNENYQIDPAVLLKHLNTRTKIVAFNLVSNITGTRQPVEKLIPLIRQHSGAKIMLDIAQAVCYEQIDVQQLDADFYAFSAHKMYGPTGVGVLIGNLQSLSQLRPLVFGGKMVKEISAEQLVMTELPYRLEAGTPNIAGIIGFGKVLEWFLQWDLSQLNQNLIQLAKQARLRLTAYPNVHILGNLHSSTISFAFIDQHHADVASILAEQHIAVRVGEHCAKPYLHYLQRTGTIRMSLSHYNLPEDLDRFFAGLDNALAILGD</sequence>
<keyword evidence="5" id="KW-0663">Pyridoxal phosphate</keyword>
<dbReference type="InterPro" id="IPR010970">
    <property type="entry name" value="Cys_dSase_SufS"/>
</dbReference>
<dbReference type="EC" id="2.8.1.7" evidence="3"/>
<name>A0A4R2N798_9PAST</name>
<evidence type="ECO:0000256" key="5">
    <source>
        <dbReference type="ARBA" id="ARBA00022898"/>
    </source>
</evidence>
<dbReference type="CDD" id="cd06453">
    <property type="entry name" value="SufS_like"/>
    <property type="match status" value="1"/>
</dbReference>
<dbReference type="GO" id="GO:0006534">
    <property type="term" value="P:cysteine metabolic process"/>
    <property type="evidence" value="ECO:0007669"/>
    <property type="project" value="InterPro"/>
</dbReference>
<comment type="caution">
    <text evidence="8">The sequence shown here is derived from an EMBL/GenBank/DDBJ whole genome shotgun (WGS) entry which is preliminary data.</text>
</comment>
<dbReference type="InterPro" id="IPR000192">
    <property type="entry name" value="Aminotrans_V_dom"/>
</dbReference>
<proteinExistence type="inferred from homology"/>
<keyword evidence="9" id="KW-1185">Reference proteome</keyword>
<dbReference type="InterPro" id="IPR015421">
    <property type="entry name" value="PyrdxlP-dep_Trfase_major"/>
</dbReference>
<evidence type="ECO:0000313" key="8">
    <source>
        <dbReference type="EMBL" id="TCP16803.1"/>
    </source>
</evidence>
<dbReference type="InterPro" id="IPR015422">
    <property type="entry name" value="PyrdxlP-dep_Trfase_small"/>
</dbReference>
<feature type="domain" description="Aminotransferase class V" evidence="7">
    <location>
        <begin position="20"/>
        <end position="384"/>
    </location>
</feature>
<comment type="cofactor">
    <cofactor evidence="1">
        <name>pyridoxal 5'-phosphate</name>
        <dbReference type="ChEBI" id="CHEBI:597326"/>
    </cofactor>
</comment>
<keyword evidence="4" id="KW-0808">Transferase</keyword>
<dbReference type="PANTHER" id="PTHR43586:SF8">
    <property type="entry name" value="CYSTEINE DESULFURASE 1, CHLOROPLASTIC"/>
    <property type="match status" value="1"/>
</dbReference>
<evidence type="ECO:0000313" key="9">
    <source>
        <dbReference type="Proteomes" id="UP000295537"/>
    </source>
</evidence>
<dbReference type="Proteomes" id="UP000295537">
    <property type="component" value="Unassembled WGS sequence"/>
</dbReference>
<reference evidence="8 9" key="1">
    <citation type="submission" date="2019-03" db="EMBL/GenBank/DDBJ databases">
        <title>Genomic Encyclopedia of Type Strains, Phase IV (KMG-IV): sequencing the most valuable type-strain genomes for metagenomic binning, comparative biology and taxonomic classification.</title>
        <authorList>
            <person name="Goeker M."/>
        </authorList>
    </citation>
    <scope>NUCLEOTIDE SEQUENCE [LARGE SCALE GENOMIC DNA]</scope>
    <source>
        <strain evidence="8 9">DSM 16380</strain>
    </source>
</reference>
<dbReference type="Gene3D" id="3.40.640.10">
    <property type="entry name" value="Type I PLP-dependent aspartate aminotransferase-like (Major domain)"/>
    <property type="match status" value="1"/>
</dbReference>
<comment type="similarity">
    <text evidence="2">Belongs to the class-V pyridoxal-phosphate-dependent aminotransferase family. Csd subfamily.</text>
</comment>
<dbReference type="PANTHER" id="PTHR43586">
    <property type="entry name" value="CYSTEINE DESULFURASE"/>
    <property type="match status" value="1"/>
</dbReference>
<dbReference type="AlphaFoldDB" id="A0A4R2N798"/>
<evidence type="ECO:0000256" key="4">
    <source>
        <dbReference type="ARBA" id="ARBA00022679"/>
    </source>
</evidence>
<dbReference type="OrthoDB" id="9808002at2"/>
<dbReference type="Gene3D" id="3.90.1150.10">
    <property type="entry name" value="Aspartate Aminotransferase, domain 1"/>
    <property type="match status" value="1"/>
</dbReference>
<dbReference type="RefSeq" id="WP_132501563.1">
    <property type="nucleotide sequence ID" value="NZ_LVXA01000001.1"/>
</dbReference>
<organism evidence="8 9">
    <name type="scientific">Nicoletella semolina</name>
    <dbReference type="NCBI Taxonomy" id="271160"/>
    <lineage>
        <taxon>Bacteria</taxon>
        <taxon>Pseudomonadati</taxon>
        <taxon>Pseudomonadota</taxon>
        <taxon>Gammaproteobacteria</taxon>
        <taxon>Pasteurellales</taxon>
        <taxon>Pasteurellaceae</taxon>
        <taxon>Nicoletella</taxon>
    </lineage>
</organism>
<evidence type="ECO:0000256" key="3">
    <source>
        <dbReference type="ARBA" id="ARBA00012239"/>
    </source>
</evidence>
<dbReference type="InterPro" id="IPR015424">
    <property type="entry name" value="PyrdxlP-dep_Trfase"/>
</dbReference>